<comment type="subcellular location">
    <subcellularLocation>
        <location evidence="1">Nucleus</location>
    </subcellularLocation>
</comment>
<gene>
    <name evidence="5" type="ORF">QBC46DRAFT_385124</name>
</gene>
<dbReference type="Gene3D" id="1.25.40.10">
    <property type="entry name" value="Tetratricopeptide repeat domain"/>
    <property type="match status" value="1"/>
</dbReference>
<keyword evidence="1" id="KW-0539">Nucleus</keyword>
<evidence type="ECO:0000313" key="5">
    <source>
        <dbReference type="EMBL" id="KAK3940494.1"/>
    </source>
</evidence>
<dbReference type="SUPFAM" id="SSF48452">
    <property type="entry name" value="TPR-like"/>
    <property type="match status" value="1"/>
</dbReference>
<evidence type="ECO:0000256" key="2">
    <source>
        <dbReference type="SAM" id="MobiDB-lite"/>
    </source>
</evidence>
<feature type="compositionally biased region" description="Polar residues" evidence="2">
    <location>
        <begin position="695"/>
        <end position="705"/>
    </location>
</feature>
<dbReference type="PANTHER" id="PTHR15696:SF36">
    <property type="entry name" value="NONSENSE-MEDIATED MRNA DECAY FACTOR"/>
    <property type="match status" value="1"/>
</dbReference>
<feature type="region of interest" description="Disordered" evidence="2">
    <location>
        <begin position="641"/>
        <end position="660"/>
    </location>
</feature>
<name>A0AAN6N7C9_9PEZI</name>
<feature type="compositionally biased region" description="Low complexity" evidence="2">
    <location>
        <begin position="825"/>
        <end position="848"/>
    </location>
</feature>
<evidence type="ECO:0000259" key="4">
    <source>
        <dbReference type="Pfam" id="PF10374"/>
    </source>
</evidence>
<feature type="region of interest" description="Disordered" evidence="2">
    <location>
        <begin position="985"/>
        <end position="1009"/>
    </location>
</feature>
<keyword evidence="1" id="KW-0866">Nonsense-mediated mRNA decay</keyword>
<dbReference type="PANTHER" id="PTHR15696">
    <property type="entry name" value="SMG-7 SUPPRESSOR WITH MORPHOLOGICAL EFFECT ON GENITALIA PROTEIN 7"/>
    <property type="match status" value="1"/>
</dbReference>
<feature type="compositionally biased region" description="Polar residues" evidence="2">
    <location>
        <begin position="766"/>
        <end position="781"/>
    </location>
</feature>
<evidence type="ECO:0000313" key="6">
    <source>
        <dbReference type="Proteomes" id="UP001303473"/>
    </source>
</evidence>
<evidence type="ECO:0000256" key="1">
    <source>
        <dbReference type="RuleBase" id="RU369098"/>
    </source>
</evidence>
<dbReference type="InterPro" id="IPR019458">
    <property type="entry name" value="Est1-like_N"/>
</dbReference>
<keyword evidence="6" id="KW-1185">Reference proteome</keyword>
<dbReference type="Pfam" id="PF10373">
    <property type="entry name" value="EST1_DNA_bind"/>
    <property type="match status" value="1"/>
</dbReference>
<evidence type="ECO:0000259" key="3">
    <source>
        <dbReference type="Pfam" id="PF10373"/>
    </source>
</evidence>
<dbReference type="InterPro" id="IPR018834">
    <property type="entry name" value="DNA/RNA-bd_Est1-type"/>
</dbReference>
<sequence length="1009" mass="110363">MAATTTTTMAAPTDETWKTAQNYRNAIHKEIDQISNGGPGAHETARFEKVEKLMEKYRLACVGIIWVDLRDATQKGVESTLWHTHSYVTKTYKKVIARLQTSDQVVLKRKIEKMYLAFLKTTQYFYKGYLQRICARYKMNILKRIARRAELEEMPVPDQDKVDAGAAQLEELVLASCHKTLVYLGDLARYRTLLRTKDRHWENALTYYALANELMPESGYAHHQCGVIYLEIENHLEVVYHWYRSLACEKPHPLASSNLEHEFRSLRQKKTGGFKDGNQAMLSWFVKLHAFYFKGEEFTERNELEVEVLHRLSMALKSASTQPDVHDSLLKMLLINICAYHVGLAQIQAKWTDARSRLCQFSLLLNIRTILAIATLLRDELVEAQRKTAEATAENIVPATQQEKGSGKLTPAVHHILPLLRVYMAWLCFYKSDIIGYQAYLEPFFGDMCKALSHALSLLFELLECDPAFKTTVSTRFPEDEETVGLKCLNGPGLKDGCQLHYDPMTRKPKPRADEVSGVDFTADDMAFTRALDVVYCGLDLAEDSKFPFKVSETTKGAKRLTAILYLENGKPEQASHPPTTLASSLPSADLFGAAPGVQKSTPEQATNNAPKGMSLMDDDSDEFSDDNEFLGAHAENNVGATAKPLPAGGAAGTPRMASSTSEFNKGELLKLLDGFLAPPELANPTRPLVPQPNSPSQGETSYGMGSTTAREVFAAAAPTSPALGSATAKAFPSLPWNYFYTPTAMENGHPSPAAVQAQSPWKADSPSSSRPVSTGNAMQLQGNEDMSGLFMTGSGAQMQNRYGSPAQQPRAASHAFSSALWGTPATAGQWPQAAQQPQQAAVNRRSSTNSSFSSLAFSASNSSLPQVNSPWGVPMNQQVNMAQALAFSSAAAQSSSSALGTFPGSTADAGLIYGSGNQSAAAGVYAAEEYNQQALLNALVSDYRPKRTVTPAAATSGDALTEALQNQLLSLQAAGTARSPTLGNAMQQNPLMQNPAAWPRHIRNRPSR</sequence>
<comment type="function">
    <text evidence="1">Plays a role in nonsense-mediated mRNA decay.</text>
</comment>
<feature type="region of interest" description="Disordered" evidence="2">
    <location>
        <begin position="793"/>
        <end position="848"/>
    </location>
</feature>
<reference evidence="6" key="1">
    <citation type="journal article" date="2023" name="Mol. Phylogenet. Evol.">
        <title>Genome-scale phylogeny and comparative genomics of the fungal order Sordariales.</title>
        <authorList>
            <person name="Hensen N."/>
            <person name="Bonometti L."/>
            <person name="Westerberg I."/>
            <person name="Brannstrom I.O."/>
            <person name="Guillou S."/>
            <person name="Cros-Aarteil S."/>
            <person name="Calhoun S."/>
            <person name="Haridas S."/>
            <person name="Kuo A."/>
            <person name="Mondo S."/>
            <person name="Pangilinan J."/>
            <person name="Riley R."/>
            <person name="LaButti K."/>
            <person name="Andreopoulos B."/>
            <person name="Lipzen A."/>
            <person name="Chen C."/>
            <person name="Yan M."/>
            <person name="Daum C."/>
            <person name="Ng V."/>
            <person name="Clum A."/>
            <person name="Steindorff A."/>
            <person name="Ohm R.A."/>
            <person name="Martin F."/>
            <person name="Silar P."/>
            <person name="Natvig D.O."/>
            <person name="Lalanne C."/>
            <person name="Gautier V."/>
            <person name="Ament-Velasquez S.L."/>
            <person name="Kruys A."/>
            <person name="Hutchinson M.I."/>
            <person name="Powell A.J."/>
            <person name="Barry K."/>
            <person name="Miller A.N."/>
            <person name="Grigoriev I.V."/>
            <person name="Debuchy R."/>
            <person name="Gladieux P."/>
            <person name="Hiltunen Thoren M."/>
            <person name="Johannesson H."/>
        </authorList>
    </citation>
    <scope>NUCLEOTIDE SEQUENCE [LARGE SCALE GENOMIC DNA]</scope>
    <source>
        <strain evidence="6">CBS 340.73</strain>
    </source>
</reference>
<feature type="domain" description="Telomerase activating protein Est1-like N-terminal" evidence="4">
    <location>
        <begin position="77"/>
        <end position="194"/>
    </location>
</feature>
<feature type="compositionally biased region" description="Polar residues" evidence="2">
    <location>
        <begin position="795"/>
        <end position="808"/>
    </location>
</feature>
<dbReference type="GO" id="GO:0000184">
    <property type="term" value="P:nuclear-transcribed mRNA catabolic process, nonsense-mediated decay"/>
    <property type="evidence" value="ECO:0007669"/>
    <property type="project" value="UniProtKB-KW"/>
</dbReference>
<dbReference type="GO" id="GO:0005634">
    <property type="term" value="C:nucleus"/>
    <property type="evidence" value="ECO:0007669"/>
    <property type="project" value="UniProtKB-SubCell"/>
</dbReference>
<organism evidence="5 6">
    <name type="scientific">Diplogelasinospora grovesii</name>
    <dbReference type="NCBI Taxonomy" id="303347"/>
    <lineage>
        <taxon>Eukaryota</taxon>
        <taxon>Fungi</taxon>
        <taxon>Dikarya</taxon>
        <taxon>Ascomycota</taxon>
        <taxon>Pezizomycotina</taxon>
        <taxon>Sordariomycetes</taxon>
        <taxon>Sordariomycetidae</taxon>
        <taxon>Sordariales</taxon>
        <taxon>Diplogelasinosporaceae</taxon>
        <taxon>Diplogelasinospora</taxon>
    </lineage>
</organism>
<comment type="caution">
    <text evidence="5">The sequence shown here is derived from an EMBL/GenBank/DDBJ whole genome shotgun (WGS) entry which is preliminary data.</text>
</comment>
<feature type="region of interest" description="Disordered" evidence="2">
    <location>
        <begin position="685"/>
        <end position="705"/>
    </location>
</feature>
<dbReference type="AlphaFoldDB" id="A0AAN6N7C9"/>
<proteinExistence type="predicted"/>
<accession>A0AAN6N7C9</accession>
<protein>
    <recommendedName>
        <fullName evidence="1">Nonsense-mediated mRNA decay factor</fullName>
    </recommendedName>
</protein>
<dbReference type="Pfam" id="PF10374">
    <property type="entry name" value="EST1"/>
    <property type="match status" value="1"/>
</dbReference>
<feature type="compositionally biased region" description="Polar residues" evidence="2">
    <location>
        <begin position="599"/>
        <end position="610"/>
    </location>
</feature>
<dbReference type="InterPro" id="IPR011990">
    <property type="entry name" value="TPR-like_helical_dom_sf"/>
</dbReference>
<feature type="region of interest" description="Disordered" evidence="2">
    <location>
        <begin position="750"/>
        <end position="781"/>
    </location>
</feature>
<dbReference type="EMBL" id="MU853795">
    <property type="protein sequence ID" value="KAK3940494.1"/>
    <property type="molecule type" value="Genomic_DNA"/>
</dbReference>
<dbReference type="Proteomes" id="UP001303473">
    <property type="component" value="Unassembled WGS sequence"/>
</dbReference>
<dbReference type="InterPro" id="IPR045153">
    <property type="entry name" value="Est1/Ebs1-like"/>
</dbReference>
<feature type="domain" description="DNA/RNA-binding" evidence="3">
    <location>
        <begin position="204"/>
        <end position="491"/>
    </location>
</feature>
<feature type="region of interest" description="Disordered" evidence="2">
    <location>
        <begin position="594"/>
        <end position="623"/>
    </location>
</feature>